<protein>
    <recommendedName>
        <fullName evidence="4">DUF3021 domain-containing protein</fullName>
    </recommendedName>
</protein>
<proteinExistence type="predicted"/>
<dbReference type="OrthoDB" id="2086035at2"/>
<evidence type="ECO:0000313" key="3">
    <source>
        <dbReference type="Proteomes" id="UP000005384"/>
    </source>
</evidence>
<keyword evidence="3" id="KW-1185">Reference proteome</keyword>
<dbReference type="EMBL" id="ADLN01000001">
    <property type="protein sequence ID" value="EHI61695.1"/>
    <property type="molecule type" value="Genomic_DNA"/>
</dbReference>
<dbReference type="PATRIC" id="fig|742737.3.peg.139"/>
<comment type="caution">
    <text evidence="2">The sequence shown here is derived from an EMBL/GenBank/DDBJ whole genome shotgun (WGS) entry which is preliminary data.</text>
</comment>
<keyword evidence="1" id="KW-1133">Transmembrane helix</keyword>
<name>G5I9F6_9FIRM</name>
<feature type="transmembrane region" description="Helical" evidence="1">
    <location>
        <begin position="41"/>
        <end position="59"/>
    </location>
</feature>
<keyword evidence="1" id="KW-0812">Transmembrane</keyword>
<organism evidence="2 3">
    <name type="scientific">Hungatella hathewayi WAL-18680</name>
    <dbReference type="NCBI Taxonomy" id="742737"/>
    <lineage>
        <taxon>Bacteria</taxon>
        <taxon>Bacillati</taxon>
        <taxon>Bacillota</taxon>
        <taxon>Clostridia</taxon>
        <taxon>Lachnospirales</taxon>
        <taxon>Lachnospiraceae</taxon>
        <taxon>Hungatella</taxon>
    </lineage>
</organism>
<reference evidence="2 3" key="1">
    <citation type="submission" date="2011-08" db="EMBL/GenBank/DDBJ databases">
        <title>The Genome Sequence of Clostridium hathewayi WAL-18680.</title>
        <authorList>
            <consortium name="The Broad Institute Genome Sequencing Platform"/>
            <person name="Earl A."/>
            <person name="Ward D."/>
            <person name="Feldgarden M."/>
            <person name="Gevers D."/>
            <person name="Finegold S.M."/>
            <person name="Summanen P.H."/>
            <person name="Molitoris D.R."/>
            <person name="Song M."/>
            <person name="Daigneault M."/>
            <person name="Allen-Vercoe E."/>
            <person name="Young S.K."/>
            <person name="Zeng Q."/>
            <person name="Gargeya S."/>
            <person name="Fitzgerald M."/>
            <person name="Haas B."/>
            <person name="Abouelleil A."/>
            <person name="Alvarado L."/>
            <person name="Arachchi H.M."/>
            <person name="Berlin A."/>
            <person name="Brown A."/>
            <person name="Chapman S.B."/>
            <person name="Chen Z."/>
            <person name="Dunbar C."/>
            <person name="Freedman E."/>
            <person name="Gearin G."/>
            <person name="Gellesch M."/>
            <person name="Goldberg J."/>
            <person name="Griggs A."/>
            <person name="Gujja S."/>
            <person name="Heiman D."/>
            <person name="Howarth C."/>
            <person name="Larson L."/>
            <person name="Lui A."/>
            <person name="MacDonald P.J.P."/>
            <person name="Montmayeur A."/>
            <person name="Murphy C."/>
            <person name="Neiman D."/>
            <person name="Pearson M."/>
            <person name="Priest M."/>
            <person name="Roberts A."/>
            <person name="Saif S."/>
            <person name="Shea T."/>
            <person name="Shenoy N."/>
            <person name="Sisk P."/>
            <person name="Stolte C."/>
            <person name="Sykes S."/>
            <person name="Wortman J."/>
            <person name="Nusbaum C."/>
            <person name="Birren B."/>
        </authorList>
    </citation>
    <scope>NUCLEOTIDE SEQUENCE [LARGE SCALE GENOMIC DNA]</scope>
    <source>
        <strain evidence="2 3">WAL-18680</strain>
    </source>
</reference>
<feature type="transmembrane region" description="Helical" evidence="1">
    <location>
        <begin position="16"/>
        <end position="35"/>
    </location>
</feature>
<dbReference type="AlphaFoldDB" id="G5I9F6"/>
<dbReference type="Proteomes" id="UP000005384">
    <property type="component" value="Unassembled WGS sequence"/>
</dbReference>
<feature type="transmembrane region" description="Helical" evidence="1">
    <location>
        <begin position="106"/>
        <end position="130"/>
    </location>
</feature>
<dbReference type="HOGENOM" id="CLU_1765318_0_0_9"/>
<sequence length="148" mass="16892">MNEFIRFYTWGIKMKFHMAIYTLALIATNGFVKWLMGERSITIPTLLEMMLVCFAIALLETWIFPEEGIWEGSAMVRRTVLWSLVCNTGFIGGTLAFDWFSGIPGWAAIVLLLFLEGGLAAMWFAMHVALKKDTEQLNQKLQLYKNGN</sequence>
<dbReference type="RefSeq" id="WP_006778127.1">
    <property type="nucleotide sequence ID" value="NZ_CP040506.1"/>
</dbReference>
<evidence type="ECO:0000313" key="2">
    <source>
        <dbReference type="EMBL" id="EHI61695.1"/>
    </source>
</evidence>
<evidence type="ECO:0000256" key="1">
    <source>
        <dbReference type="SAM" id="Phobius"/>
    </source>
</evidence>
<feature type="transmembrane region" description="Helical" evidence="1">
    <location>
        <begin position="80"/>
        <end position="100"/>
    </location>
</feature>
<keyword evidence="1" id="KW-0472">Membrane</keyword>
<gene>
    <name evidence="2" type="ORF">HMPREF9473_00146</name>
</gene>
<evidence type="ECO:0008006" key="4">
    <source>
        <dbReference type="Google" id="ProtNLM"/>
    </source>
</evidence>
<accession>G5I9F6</accession>